<evidence type="ECO:0000313" key="2">
    <source>
        <dbReference type="EMBL" id="KAJ9561251.1"/>
    </source>
</evidence>
<proteinExistence type="predicted"/>
<dbReference type="PANTHER" id="PTHR47718:SF12">
    <property type="entry name" value="PROTEIN FAR1-RELATED SEQUENCE"/>
    <property type="match status" value="1"/>
</dbReference>
<name>A0AA38TTF3_9ASTR</name>
<feature type="region of interest" description="Disordered" evidence="1">
    <location>
        <begin position="1"/>
        <end position="22"/>
    </location>
</feature>
<protein>
    <recommendedName>
        <fullName evidence="4">Protein FAR1-RELATED SEQUENCE</fullName>
    </recommendedName>
</protein>
<evidence type="ECO:0000256" key="1">
    <source>
        <dbReference type="SAM" id="MobiDB-lite"/>
    </source>
</evidence>
<evidence type="ECO:0008006" key="4">
    <source>
        <dbReference type="Google" id="ProtNLM"/>
    </source>
</evidence>
<dbReference type="EMBL" id="JARYMX010000002">
    <property type="protein sequence ID" value="KAJ9561251.1"/>
    <property type="molecule type" value="Genomic_DNA"/>
</dbReference>
<dbReference type="Proteomes" id="UP001172457">
    <property type="component" value="Chromosome 2"/>
</dbReference>
<gene>
    <name evidence="2" type="ORF">OSB04_006411</name>
</gene>
<comment type="caution">
    <text evidence="2">The sequence shown here is derived from an EMBL/GenBank/DDBJ whole genome shotgun (WGS) entry which is preliminary data.</text>
</comment>
<organism evidence="2 3">
    <name type="scientific">Centaurea solstitialis</name>
    <name type="common">yellow star-thistle</name>
    <dbReference type="NCBI Taxonomy" id="347529"/>
    <lineage>
        <taxon>Eukaryota</taxon>
        <taxon>Viridiplantae</taxon>
        <taxon>Streptophyta</taxon>
        <taxon>Embryophyta</taxon>
        <taxon>Tracheophyta</taxon>
        <taxon>Spermatophyta</taxon>
        <taxon>Magnoliopsida</taxon>
        <taxon>eudicotyledons</taxon>
        <taxon>Gunneridae</taxon>
        <taxon>Pentapetalae</taxon>
        <taxon>asterids</taxon>
        <taxon>campanulids</taxon>
        <taxon>Asterales</taxon>
        <taxon>Asteraceae</taxon>
        <taxon>Carduoideae</taxon>
        <taxon>Cardueae</taxon>
        <taxon>Centaureinae</taxon>
        <taxon>Centaurea</taxon>
    </lineage>
</organism>
<sequence length="240" mass="28013">MCKNIQRKQNSMNPPYEHKIGRNPKTVTPCGSALAGIHLTKDNKQYKIYHFVDRHNHSLLNSADKRLLRINCQLKYMNYVKMIRGSSANIGPSTLYKMKAYLKSGYQYIEATIFDYQNARQDDVSFVGNKDAKMFVNLVEKCRLFVSEYFVEYKHVNRELQCIFWADEVCRLNYKKIGDSISIDGTFLTNMYAMVFFPNHKKFVNVGSALICYVKTPTYDWVLMAFLKCHGKQPLFVMKD</sequence>
<evidence type="ECO:0000313" key="3">
    <source>
        <dbReference type="Proteomes" id="UP001172457"/>
    </source>
</evidence>
<reference evidence="2" key="1">
    <citation type="submission" date="2023-03" db="EMBL/GenBank/DDBJ databases">
        <title>Chromosome-scale reference genome and RAD-based genetic map of yellow starthistle (Centaurea solstitialis) reveal putative structural variation and QTLs associated with invader traits.</title>
        <authorList>
            <person name="Reatini B."/>
            <person name="Cang F.A."/>
            <person name="Jiang Q."/>
            <person name="Mckibben M.T.W."/>
            <person name="Barker M.S."/>
            <person name="Rieseberg L.H."/>
            <person name="Dlugosch K.M."/>
        </authorList>
    </citation>
    <scope>NUCLEOTIDE SEQUENCE</scope>
    <source>
        <strain evidence="2">CAN-66</strain>
        <tissue evidence="2">Leaf</tissue>
    </source>
</reference>
<dbReference type="PANTHER" id="PTHR47718">
    <property type="entry name" value="OS01G0519700 PROTEIN"/>
    <property type="match status" value="1"/>
</dbReference>
<dbReference type="AlphaFoldDB" id="A0AA38TTF3"/>
<keyword evidence="3" id="KW-1185">Reference proteome</keyword>
<accession>A0AA38TTF3</accession>